<dbReference type="InterPro" id="IPR044865">
    <property type="entry name" value="MRH_dom"/>
</dbReference>
<keyword evidence="2" id="KW-1015">Disulfide bond</keyword>
<evidence type="ECO:0000313" key="7">
    <source>
        <dbReference type="EMBL" id="CAF4105390.1"/>
    </source>
</evidence>
<gene>
    <name evidence="7" type="ORF">JBS370_LOCUS31931</name>
    <name evidence="6" type="ORF">JXQ802_LOCUS57728</name>
    <name evidence="5" type="ORF">PYM288_LOCUS41126</name>
    <name evidence="4" type="ORF">ZHD862_LOCUS26350</name>
</gene>
<evidence type="ECO:0000313" key="5">
    <source>
        <dbReference type="EMBL" id="CAF1547537.1"/>
    </source>
</evidence>
<proteinExistence type="predicted"/>
<keyword evidence="1" id="KW-0732">Signal</keyword>
<feature type="domain" description="MRH" evidence="3">
    <location>
        <begin position="2"/>
        <end position="151"/>
    </location>
</feature>
<reference evidence="4" key="1">
    <citation type="submission" date="2021-02" db="EMBL/GenBank/DDBJ databases">
        <authorList>
            <person name="Nowell W R."/>
        </authorList>
    </citation>
    <scope>NUCLEOTIDE SEQUENCE</scope>
</reference>
<evidence type="ECO:0000313" key="4">
    <source>
        <dbReference type="EMBL" id="CAF1269766.1"/>
    </source>
</evidence>
<organism evidence="4 8">
    <name type="scientific">Rotaria sordida</name>
    <dbReference type="NCBI Taxonomy" id="392033"/>
    <lineage>
        <taxon>Eukaryota</taxon>
        <taxon>Metazoa</taxon>
        <taxon>Spiralia</taxon>
        <taxon>Gnathifera</taxon>
        <taxon>Rotifera</taxon>
        <taxon>Eurotatoria</taxon>
        <taxon>Bdelloidea</taxon>
        <taxon>Philodinida</taxon>
        <taxon>Philodinidae</taxon>
        <taxon>Rotaria</taxon>
    </lineage>
</organism>
<dbReference type="Proteomes" id="UP000663836">
    <property type="component" value="Unassembled WGS sequence"/>
</dbReference>
<keyword evidence="9" id="KW-1185">Reference proteome</keyword>
<dbReference type="AlphaFoldDB" id="A0A815BD58"/>
<dbReference type="SUPFAM" id="SSF50911">
    <property type="entry name" value="Mannose 6-phosphate receptor domain"/>
    <property type="match status" value="1"/>
</dbReference>
<dbReference type="InterPro" id="IPR009011">
    <property type="entry name" value="Man6P_isomerase_rcpt-bd_dom_sf"/>
</dbReference>
<dbReference type="Proteomes" id="UP000663854">
    <property type="component" value="Unassembled WGS sequence"/>
</dbReference>
<evidence type="ECO:0000256" key="2">
    <source>
        <dbReference type="ARBA" id="ARBA00023157"/>
    </source>
</evidence>
<dbReference type="EMBL" id="CAJNOL010015495">
    <property type="protein sequence ID" value="CAF1671911.1"/>
    <property type="molecule type" value="Genomic_DNA"/>
</dbReference>
<evidence type="ECO:0000313" key="6">
    <source>
        <dbReference type="EMBL" id="CAF1671911.1"/>
    </source>
</evidence>
<comment type="caution">
    <text evidence="4">The sequence shown here is derived from an EMBL/GenBank/DDBJ whole genome shotgun (WGS) entry which is preliminary data.</text>
</comment>
<dbReference type="EMBL" id="CAJOBD010008155">
    <property type="protein sequence ID" value="CAF4105390.1"/>
    <property type="molecule type" value="Genomic_DNA"/>
</dbReference>
<accession>A0A815BD58</accession>
<dbReference type="EMBL" id="CAJNOT010001969">
    <property type="protein sequence ID" value="CAF1269766.1"/>
    <property type="molecule type" value="Genomic_DNA"/>
</dbReference>
<dbReference type="Gene3D" id="2.70.130.10">
    <property type="entry name" value="Mannose-6-phosphate receptor binding domain"/>
    <property type="match status" value="1"/>
</dbReference>
<dbReference type="Proteomes" id="UP000663864">
    <property type="component" value="Unassembled WGS sequence"/>
</dbReference>
<evidence type="ECO:0000256" key="1">
    <source>
        <dbReference type="ARBA" id="ARBA00022729"/>
    </source>
</evidence>
<dbReference type="PROSITE" id="PS51914">
    <property type="entry name" value="MRH"/>
    <property type="match status" value="1"/>
</dbReference>
<protein>
    <recommendedName>
        <fullName evidence="3">MRH domain-containing protein</fullName>
    </recommendedName>
</protein>
<sequence>MDSCRQTFGSNKYDLNRLSEFTLFGSDDEYDYAFTPCAIVKPDACHGHTVSNEMSCQYDRSFHMWSTMSFIDSKSPWPPNANASYTENPDGPGTGILMTTTNGDPCFGVTRYMRITFICDKTIEQPANMTVVEWIRCDFHVEVRAAQACPIQ</sequence>
<evidence type="ECO:0000313" key="9">
    <source>
        <dbReference type="Proteomes" id="UP000663870"/>
    </source>
</evidence>
<evidence type="ECO:0000313" key="8">
    <source>
        <dbReference type="Proteomes" id="UP000663864"/>
    </source>
</evidence>
<name>A0A815BD58_9BILA</name>
<dbReference type="Proteomes" id="UP000663870">
    <property type="component" value="Unassembled WGS sequence"/>
</dbReference>
<dbReference type="EMBL" id="CAJNOH010013603">
    <property type="protein sequence ID" value="CAF1547537.1"/>
    <property type="molecule type" value="Genomic_DNA"/>
</dbReference>
<evidence type="ECO:0000259" key="3">
    <source>
        <dbReference type="PROSITE" id="PS51914"/>
    </source>
</evidence>